<evidence type="ECO:0000256" key="3">
    <source>
        <dbReference type="ARBA" id="ARBA00022692"/>
    </source>
</evidence>
<dbReference type="InterPro" id="IPR006977">
    <property type="entry name" value="Yip1_dom"/>
</dbReference>
<evidence type="ECO:0000313" key="8">
    <source>
        <dbReference type="EMBL" id="TFY65340.1"/>
    </source>
</evidence>
<evidence type="ECO:0000256" key="4">
    <source>
        <dbReference type="ARBA" id="ARBA00022989"/>
    </source>
</evidence>
<feature type="transmembrane region" description="Helical" evidence="6">
    <location>
        <begin position="146"/>
        <end position="170"/>
    </location>
</feature>
<dbReference type="GO" id="GO:0005794">
    <property type="term" value="C:Golgi apparatus"/>
    <property type="evidence" value="ECO:0007669"/>
    <property type="project" value="InterPro"/>
</dbReference>
<keyword evidence="4 6" id="KW-1133">Transmembrane helix</keyword>
<dbReference type="EMBL" id="SEOQ01000340">
    <property type="protein sequence ID" value="TFY65340.1"/>
    <property type="molecule type" value="Genomic_DNA"/>
</dbReference>
<protein>
    <recommendedName>
        <fullName evidence="7">Yip1 domain-containing protein</fullName>
    </recommendedName>
</protein>
<comment type="subcellular location">
    <subcellularLocation>
        <location evidence="1">Membrane</location>
        <topology evidence="1">Multi-pass membrane protein</topology>
    </subcellularLocation>
</comment>
<evidence type="ECO:0000256" key="5">
    <source>
        <dbReference type="ARBA" id="ARBA00023136"/>
    </source>
</evidence>
<dbReference type="OrthoDB" id="3253976at2759"/>
<comment type="similarity">
    <text evidence="2">Belongs to the YIP1 family.</text>
</comment>
<comment type="caution">
    <text evidence="8">The sequence shown here is derived from an EMBL/GenBank/DDBJ whole genome shotgun (WGS) entry which is preliminary data.</text>
</comment>
<feature type="transmembrane region" description="Helical" evidence="6">
    <location>
        <begin position="250"/>
        <end position="273"/>
    </location>
</feature>
<dbReference type="STRING" id="205917.A0A4Y9YUC4"/>
<evidence type="ECO:0000256" key="2">
    <source>
        <dbReference type="ARBA" id="ARBA00010596"/>
    </source>
</evidence>
<proteinExistence type="inferred from homology"/>
<sequence>MAYVAVESDDRVEEGPGLEFKSFLGDESAAANQNAPGSGRGQAANLNRGYLSDASQTKGSASFWSPEYYQSYFDVDTKTVLSRCITTLNPFSPSYTSAHLTPYPDLYGPFWTLTTLIFALFVTSSLAASIVSYLSDPGTEYDYDFTLLSVAVGLVYAYGLGVPIMLWAALKWWVGLGTMGEGWGVVEAVSVWGYGMFVWIPVSILCVIPVPLVRWVLTGVAFALSGYYLVKNVYPVLASADQKPVRLLIIIVAVLHAGVALTFKVVFFSYYVVKEIGVKDPIGDGDTPSAFAALNTSSDPITTMSTILRTPKAGSDWTANELLAYNICVNAESSPDFFGYFPEEQISLDALDPALVSTQLDAIDYTTMSDDAHRLLSYIDLAARANAGQDSAIHDVARETLRVLGFEERGTILRSRYAIHFVVCGENVAAQTDVCLIQRNSTSLLIVQSDKNALSSRDPEPQVVAEAIAAFQQNNRKRTSVGLVELDTMVIPCITMIGTRPIFYKVPVTKALSDAVVTGRYPQQRTIVSKCVVISQSRRLSEGMEVPEFRRVLFQYYEAFRMLARDLWEGYKV</sequence>
<dbReference type="GO" id="GO:0016020">
    <property type="term" value="C:membrane"/>
    <property type="evidence" value="ECO:0007669"/>
    <property type="project" value="UniProtKB-SubCell"/>
</dbReference>
<dbReference type="GO" id="GO:0016192">
    <property type="term" value="P:vesicle-mediated transport"/>
    <property type="evidence" value="ECO:0007669"/>
    <property type="project" value="InterPro"/>
</dbReference>
<name>A0A4Y9YUC4_9AGAM</name>
<dbReference type="Proteomes" id="UP000298327">
    <property type="component" value="Unassembled WGS sequence"/>
</dbReference>
<feature type="domain" description="Yip1" evidence="7">
    <location>
        <begin position="95"/>
        <end position="261"/>
    </location>
</feature>
<dbReference type="PANTHER" id="PTHR12822:SF2">
    <property type="entry name" value="PROTEIN YIPF"/>
    <property type="match status" value="1"/>
</dbReference>
<evidence type="ECO:0000256" key="1">
    <source>
        <dbReference type="ARBA" id="ARBA00004141"/>
    </source>
</evidence>
<dbReference type="InterPro" id="IPR039765">
    <property type="entry name" value="Yip5/YIPF1/YIPF2"/>
</dbReference>
<keyword evidence="3 6" id="KW-0812">Transmembrane</keyword>
<dbReference type="Pfam" id="PF04893">
    <property type="entry name" value="Yip1"/>
    <property type="match status" value="1"/>
</dbReference>
<accession>A0A4Y9YUC4</accession>
<feature type="transmembrane region" description="Helical" evidence="6">
    <location>
        <begin position="182"/>
        <end position="200"/>
    </location>
</feature>
<dbReference type="PANTHER" id="PTHR12822">
    <property type="entry name" value="PROTEIN YIPF"/>
    <property type="match status" value="1"/>
</dbReference>
<dbReference type="AlphaFoldDB" id="A0A4Y9YUC4"/>
<evidence type="ECO:0000259" key="7">
    <source>
        <dbReference type="Pfam" id="PF04893"/>
    </source>
</evidence>
<feature type="transmembrane region" description="Helical" evidence="6">
    <location>
        <begin position="110"/>
        <end position="134"/>
    </location>
</feature>
<feature type="transmembrane region" description="Helical" evidence="6">
    <location>
        <begin position="212"/>
        <end position="230"/>
    </location>
</feature>
<reference evidence="8 9" key="1">
    <citation type="submission" date="2019-02" db="EMBL/GenBank/DDBJ databases">
        <title>Genome sequencing of the rare red list fungi Dentipellis fragilis.</title>
        <authorList>
            <person name="Buettner E."/>
            <person name="Kellner H."/>
        </authorList>
    </citation>
    <scope>NUCLEOTIDE SEQUENCE [LARGE SCALE GENOMIC DNA]</scope>
    <source>
        <strain evidence="8 9">DSM 105465</strain>
    </source>
</reference>
<keyword evidence="5 6" id="KW-0472">Membrane</keyword>
<gene>
    <name evidence="8" type="ORF">EVG20_g5633</name>
</gene>
<evidence type="ECO:0000256" key="6">
    <source>
        <dbReference type="SAM" id="Phobius"/>
    </source>
</evidence>
<organism evidence="8 9">
    <name type="scientific">Dentipellis fragilis</name>
    <dbReference type="NCBI Taxonomy" id="205917"/>
    <lineage>
        <taxon>Eukaryota</taxon>
        <taxon>Fungi</taxon>
        <taxon>Dikarya</taxon>
        <taxon>Basidiomycota</taxon>
        <taxon>Agaricomycotina</taxon>
        <taxon>Agaricomycetes</taxon>
        <taxon>Russulales</taxon>
        <taxon>Hericiaceae</taxon>
        <taxon>Dentipellis</taxon>
    </lineage>
</organism>
<keyword evidence="9" id="KW-1185">Reference proteome</keyword>
<dbReference type="GO" id="GO:0031267">
    <property type="term" value="F:small GTPase binding"/>
    <property type="evidence" value="ECO:0007669"/>
    <property type="project" value="InterPro"/>
</dbReference>
<evidence type="ECO:0000313" key="9">
    <source>
        <dbReference type="Proteomes" id="UP000298327"/>
    </source>
</evidence>